<feature type="domain" description="Enoyl reductase (ER)" evidence="2">
    <location>
        <begin position="10"/>
        <end position="306"/>
    </location>
</feature>
<evidence type="ECO:0000256" key="1">
    <source>
        <dbReference type="ARBA" id="ARBA00023002"/>
    </source>
</evidence>
<dbReference type="AlphaFoldDB" id="A0A835YPF9"/>
<gene>
    <name evidence="3" type="ORF">JKP88DRAFT_182482</name>
</gene>
<sequence>MRAIVQTSVGGPEVLTIADRPAPEPARGEVLVRVHAAGINPVDTAVRSGAYPLLGEPPFTVGWDVAGVIEKLGPEASGFAVGDEVFGMPLFPKEAAAYAELVTAPANELVLKPTGIDHIHAGALPLAGLTAWQGLVGAAQVRSGQRVLVQAAAGGVGHLAVQIAKARGAYVVATTSSSKLDFVRGLGADEVVDYTTTRFSDVVSDIDTVLEPIGGENAEQVLKVLKDGGTLVSLLGISDKAKAEAKARGIRHEHISVVPDQAGLGELAKLIEAGKLSVHVSRIFPLEQAGEAHAFLATRPTGKIALKM</sequence>
<reference evidence="3" key="1">
    <citation type="submission" date="2021-02" db="EMBL/GenBank/DDBJ databases">
        <title>First Annotated Genome of the Yellow-green Alga Tribonema minus.</title>
        <authorList>
            <person name="Mahan K.M."/>
        </authorList>
    </citation>
    <scope>NUCLEOTIDE SEQUENCE</scope>
    <source>
        <strain evidence="3">UTEX B ZZ1240</strain>
    </source>
</reference>
<dbReference type="InterPro" id="IPR020843">
    <property type="entry name" value="ER"/>
</dbReference>
<dbReference type="InterPro" id="IPR011032">
    <property type="entry name" value="GroES-like_sf"/>
</dbReference>
<dbReference type="GO" id="GO:0008270">
    <property type="term" value="F:zinc ion binding"/>
    <property type="evidence" value="ECO:0007669"/>
    <property type="project" value="InterPro"/>
</dbReference>
<protein>
    <submittedName>
        <fullName evidence="3">Alcohol dehydrogenase zinc-binding domain-containing protein</fullName>
    </submittedName>
</protein>
<dbReference type="PROSITE" id="PS01162">
    <property type="entry name" value="QOR_ZETA_CRYSTAL"/>
    <property type="match status" value="1"/>
</dbReference>
<dbReference type="SUPFAM" id="SSF51735">
    <property type="entry name" value="NAD(P)-binding Rossmann-fold domains"/>
    <property type="match status" value="1"/>
</dbReference>
<dbReference type="Gene3D" id="3.90.180.10">
    <property type="entry name" value="Medium-chain alcohol dehydrogenases, catalytic domain"/>
    <property type="match status" value="1"/>
</dbReference>
<dbReference type="InterPro" id="IPR036291">
    <property type="entry name" value="NAD(P)-bd_dom_sf"/>
</dbReference>
<accession>A0A835YPF9</accession>
<dbReference type="Pfam" id="PF08240">
    <property type="entry name" value="ADH_N"/>
    <property type="match status" value="1"/>
</dbReference>
<dbReference type="GO" id="GO:0016491">
    <property type="term" value="F:oxidoreductase activity"/>
    <property type="evidence" value="ECO:0007669"/>
    <property type="project" value="UniProtKB-KW"/>
</dbReference>
<evidence type="ECO:0000313" key="4">
    <source>
        <dbReference type="Proteomes" id="UP000664859"/>
    </source>
</evidence>
<dbReference type="Pfam" id="PF13602">
    <property type="entry name" value="ADH_zinc_N_2"/>
    <property type="match status" value="1"/>
</dbReference>
<dbReference type="Proteomes" id="UP000664859">
    <property type="component" value="Unassembled WGS sequence"/>
</dbReference>
<evidence type="ECO:0000313" key="3">
    <source>
        <dbReference type="EMBL" id="KAG5179010.1"/>
    </source>
</evidence>
<keyword evidence="4" id="KW-1185">Reference proteome</keyword>
<dbReference type="InterPro" id="IPR002364">
    <property type="entry name" value="Quin_OxRdtase/zeta-crystal_CS"/>
</dbReference>
<comment type="caution">
    <text evidence="3">The sequence shown here is derived from an EMBL/GenBank/DDBJ whole genome shotgun (WGS) entry which is preliminary data.</text>
</comment>
<dbReference type="Gene3D" id="3.40.50.720">
    <property type="entry name" value="NAD(P)-binding Rossmann-like Domain"/>
    <property type="match status" value="1"/>
</dbReference>
<dbReference type="InterPro" id="IPR013154">
    <property type="entry name" value="ADH-like_N"/>
</dbReference>
<proteinExistence type="predicted"/>
<evidence type="ECO:0000259" key="2">
    <source>
        <dbReference type="SMART" id="SM00829"/>
    </source>
</evidence>
<dbReference type="SUPFAM" id="SSF50129">
    <property type="entry name" value="GroES-like"/>
    <property type="match status" value="1"/>
</dbReference>
<dbReference type="PANTHER" id="PTHR11695">
    <property type="entry name" value="ALCOHOL DEHYDROGENASE RELATED"/>
    <property type="match status" value="1"/>
</dbReference>
<keyword evidence="1" id="KW-0560">Oxidoreductase</keyword>
<dbReference type="CDD" id="cd05289">
    <property type="entry name" value="MDR_like_2"/>
    <property type="match status" value="1"/>
</dbReference>
<dbReference type="InterPro" id="IPR050700">
    <property type="entry name" value="YIM1/Zinc_Alcohol_DH_Fams"/>
</dbReference>
<dbReference type="SMART" id="SM00829">
    <property type="entry name" value="PKS_ER"/>
    <property type="match status" value="1"/>
</dbReference>
<dbReference type="OrthoDB" id="201656at2759"/>
<dbReference type="PANTHER" id="PTHR11695:SF294">
    <property type="entry name" value="RETICULON-4-INTERACTING PROTEIN 1, MITOCHONDRIAL"/>
    <property type="match status" value="1"/>
</dbReference>
<dbReference type="EMBL" id="JAFCMP010000509">
    <property type="protein sequence ID" value="KAG5179010.1"/>
    <property type="molecule type" value="Genomic_DNA"/>
</dbReference>
<organism evidence="3 4">
    <name type="scientific">Tribonema minus</name>
    <dbReference type="NCBI Taxonomy" id="303371"/>
    <lineage>
        <taxon>Eukaryota</taxon>
        <taxon>Sar</taxon>
        <taxon>Stramenopiles</taxon>
        <taxon>Ochrophyta</taxon>
        <taxon>PX clade</taxon>
        <taxon>Xanthophyceae</taxon>
        <taxon>Tribonematales</taxon>
        <taxon>Tribonemataceae</taxon>
        <taxon>Tribonema</taxon>
    </lineage>
</organism>
<name>A0A835YPF9_9STRA</name>